<evidence type="ECO:0000256" key="2">
    <source>
        <dbReference type="ARBA" id="ARBA00005697"/>
    </source>
</evidence>
<dbReference type="EMBL" id="PKLZ01000001">
    <property type="protein sequence ID" value="PLW83797.1"/>
    <property type="molecule type" value="Genomic_DNA"/>
</dbReference>
<feature type="transmembrane region" description="Helical" evidence="9">
    <location>
        <begin position="139"/>
        <end position="158"/>
    </location>
</feature>
<evidence type="ECO:0000313" key="10">
    <source>
        <dbReference type="EMBL" id="PLW83797.1"/>
    </source>
</evidence>
<keyword evidence="5 8" id="KW-0812">Transmembrane</keyword>
<dbReference type="PANTHER" id="PTHR43337">
    <property type="entry name" value="XANTHINE/URACIL PERMEASE C887.17-RELATED"/>
    <property type="match status" value="1"/>
</dbReference>
<evidence type="ECO:0000256" key="4">
    <source>
        <dbReference type="ARBA" id="ARBA00022475"/>
    </source>
</evidence>
<keyword evidence="3 8" id="KW-0813">Transport</keyword>
<feature type="transmembrane region" description="Helical" evidence="9">
    <location>
        <begin position="105"/>
        <end position="127"/>
    </location>
</feature>
<comment type="similarity">
    <text evidence="2 8">Belongs to the nucleobase:cation symporter-2 (NCS2) (TC 2.A.40) family. Azg-like subfamily.</text>
</comment>
<comment type="subcellular location">
    <subcellularLocation>
        <location evidence="1 8">Cell membrane</location>
        <topology evidence="1 8">Multi-pass membrane protein</topology>
    </subcellularLocation>
</comment>
<evidence type="ECO:0000256" key="5">
    <source>
        <dbReference type="ARBA" id="ARBA00022692"/>
    </source>
</evidence>
<dbReference type="Proteomes" id="UP000234845">
    <property type="component" value="Unassembled WGS sequence"/>
</dbReference>
<evidence type="ECO:0000256" key="9">
    <source>
        <dbReference type="SAM" id="Phobius"/>
    </source>
</evidence>
<evidence type="ECO:0000256" key="3">
    <source>
        <dbReference type="ARBA" id="ARBA00022448"/>
    </source>
</evidence>
<reference evidence="11" key="1">
    <citation type="submission" date="2017-11" db="EMBL/GenBank/DDBJ databases">
        <title>The draft genome sequence of Chromatocurvus sp. F02.</title>
        <authorList>
            <person name="Du Z.-J."/>
            <person name="Chang Y.-Q."/>
        </authorList>
    </citation>
    <scope>NUCLEOTIDE SEQUENCE [LARGE SCALE GENOMIC DNA]</scope>
    <source>
        <strain evidence="11">F02</strain>
    </source>
</reference>
<sequence>MEQTEQSVTGPLERLFKLSRHDTDVRTELIAGATTFVTMAYIIFVNPQMMAAAGMDYQASFVATCLASALACYLMGFYANWPVGLAPGMGLNAFFTYTVVGDMGYSWEVGLGAVFLAGILFVIMSVTRIRRWMLDSIPFNLRLAMGAGVGLFIGFIGLKSGGIIVASDATLLTLGNIAQPQPFLAALGFLVIAILSLRNVPGAIIIGILSVTGLGLLSGLVEYNGLVAAPPSMAPTFMQLDIVGALDVAMTSVIIAFLFVNLFDTAGTLLGVANRAGLVDSDGKIHNLDRALKADSTSSVFGAFLGCAPVTSYVESAAGVATGGRTGLTAVTVGSLFLLAIFFAPLAGMVPAFATAGALIYVAMLMLTNLQQLHWHDMSEVIPALVTVVMIPLSFSIANGIAIGFISFVAIKLGVGRHTDISFGAWFLALIFIAKFAFM</sequence>
<dbReference type="InterPro" id="IPR045018">
    <property type="entry name" value="Azg-like"/>
</dbReference>
<dbReference type="GO" id="GO:0005886">
    <property type="term" value="C:plasma membrane"/>
    <property type="evidence" value="ECO:0007669"/>
    <property type="project" value="UniProtKB-SubCell"/>
</dbReference>
<proteinExistence type="inferred from homology"/>
<keyword evidence="11" id="KW-1185">Reference proteome</keyword>
<accession>A0A2N5Y5X1</accession>
<dbReference type="GO" id="GO:0015207">
    <property type="term" value="F:adenine transmembrane transporter activity"/>
    <property type="evidence" value="ECO:0007669"/>
    <property type="project" value="TreeGrafter"/>
</dbReference>
<dbReference type="Pfam" id="PF00860">
    <property type="entry name" value="Xan_ur_permease"/>
    <property type="match status" value="1"/>
</dbReference>
<keyword evidence="4 8" id="KW-1003">Cell membrane</keyword>
<feature type="transmembrane region" description="Helical" evidence="9">
    <location>
        <begin position="352"/>
        <end position="370"/>
    </location>
</feature>
<evidence type="ECO:0000256" key="7">
    <source>
        <dbReference type="ARBA" id="ARBA00023136"/>
    </source>
</evidence>
<feature type="transmembrane region" description="Helical" evidence="9">
    <location>
        <begin position="178"/>
        <end position="197"/>
    </location>
</feature>
<keyword evidence="7 8" id="KW-0472">Membrane</keyword>
<organism evidence="10 11">
    <name type="scientific">Kineobactrum sediminis</name>
    <dbReference type="NCBI Taxonomy" id="1905677"/>
    <lineage>
        <taxon>Bacteria</taxon>
        <taxon>Pseudomonadati</taxon>
        <taxon>Pseudomonadota</taxon>
        <taxon>Gammaproteobacteria</taxon>
        <taxon>Cellvibrionales</taxon>
        <taxon>Halieaceae</taxon>
        <taxon>Kineobactrum</taxon>
    </lineage>
</organism>
<evidence type="ECO:0000256" key="8">
    <source>
        <dbReference type="PIRNR" id="PIRNR005353"/>
    </source>
</evidence>
<dbReference type="PIRSF" id="PIRSF005353">
    <property type="entry name" value="PbuG"/>
    <property type="match status" value="1"/>
</dbReference>
<protein>
    <submittedName>
        <fullName evidence="10">Guanine permease</fullName>
    </submittedName>
</protein>
<gene>
    <name evidence="10" type="ORF">CWI75_00055</name>
</gene>
<dbReference type="AlphaFoldDB" id="A0A2N5Y5X1"/>
<name>A0A2N5Y5X1_9GAMM</name>
<feature type="transmembrane region" description="Helical" evidence="9">
    <location>
        <begin position="382"/>
        <end position="409"/>
    </location>
</feature>
<feature type="transmembrane region" description="Helical" evidence="9">
    <location>
        <begin position="29"/>
        <end position="47"/>
    </location>
</feature>
<feature type="transmembrane region" description="Helical" evidence="9">
    <location>
        <begin position="59"/>
        <end position="79"/>
    </location>
</feature>
<dbReference type="RefSeq" id="WP_101519434.1">
    <property type="nucleotide sequence ID" value="NZ_PKLZ01000001.1"/>
</dbReference>
<dbReference type="InterPro" id="IPR026033">
    <property type="entry name" value="Azg-like_bact_archaea"/>
</dbReference>
<evidence type="ECO:0000256" key="1">
    <source>
        <dbReference type="ARBA" id="ARBA00004651"/>
    </source>
</evidence>
<evidence type="ECO:0000313" key="11">
    <source>
        <dbReference type="Proteomes" id="UP000234845"/>
    </source>
</evidence>
<feature type="transmembrane region" description="Helical" evidence="9">
    <location>
        <begin position="204"/>
        <end position="222"/>
    </location>
</feature>
<comment type="caution">
    <text evidence="10">The sequence shown here is derived from an EMBL/GenBank/DDBJ whole genome shotgun (WGS) entry which is preliminary data.</text>
</comment>
<feature type="transmembrane region" description="Helical" evidence="9">
    <location>
        <begin position="242"/>
        <end position="263"/>
    </location>
</feature>
<evidence type="ECO:0000256" key="6">
    <source>
        <dbReference type="ARBA" id="ARBA00022989"/>
    </source>
</evidence>
<feature type="transmembrane region" description="Helical" evidence="9">
    <location>
        <begin position="421"/>
        <end position="438"/>
    </location>
</feature>
<dbReference type="OrthoDB" id="9808458at2"/>
<keyword evidence="6 8" id="KW-1133">Transmembrane helix</keyword>
<dbReference type="InterPro" id="IPR006043">
    <property type="entry name" value="NCS2"/>
</dbReference>
<dbReference type="PANTHER" id="PTHR43337:SF1">
    <property type="entry name" value="XANTHINE_URACIL PERMEASE C887.17-RELATED"/>
    <property type="match status" value="1"/>
</dbReference>